<evidence type="ECO:0000256" key="2">
    <source>
        <dbReference type="ARBA" id="ARBA00004906"/>
    </source>
</evidence>
<protein>
    <submittedName>
        <fullName evidence="14">Uncharacterized protein</fullName>
    </submittedName>
</protein>
<dbReference type="EMBL" id="CM000138">
    <property type="protein sequence ID" value="EEE55442.1"/>
    <property type="molecule type" value="Genomic_DNA"/>
</dbReference>
<evidence type="ECO:0000256" key="4">
    <source>
        <dbReference type="ARBA" id="ARBA00022737"/>
    </source>
</evidence>
<keyword evidence="7" id="KW-0862">Zinc</keyword>
<evidence type="ECO:0000256" key="10">
    <source>
        <dbReference type="PROSITE-ProRule" id="PRU01391"/>
    </source>
</evidence>
<name>B9ET74_ORYSJ</name>
<feature type="region of interest" description="Disordered" evidence="11">
    <location>
        <begin position="1"/>
        <end position="22"/>
    </location>
</feature>
<reference evidence="14" key="1">
    <citation type="journal article" date="2005" name="PLoS Biol.">
        <title>The genomes of Oryza sativa: a history of duplications.</title>
        <authorList>
            <person name="Yu J."/>
            <person name="Wang J."/>
            <person name="Lin W."/>
            <person name="Li S."/>
            <person name="Li H."/>
            <person name="Zhou J."/>
            <person name="Ni P."/>
            <person name="Dong W."/>
            <person name="Hu S."/>
            <person name="Zeng C."/>
            <person name="Zhang J."/>
            <person name="Zhang Y."/>
            <person name="Li R."/>
            <person name="Xu Z."/>
            <person name="Li S."/>
            <person name="Li X."/>
            <person name="Zheng H."/>
            <person name="Cong L."/>
            <person name="Lin L."/>
            <person name="Yin J."/>
            <person name="Geng J."/>
            <person name="Li G."/>
            <person name="Shi J."/>
            <person name="Liu J."/>
            <person name="Lv H."/>
            <person name="Li J."/>
            <person name="Wang J."/>
            <person name="Deng Y."/>
            <person name="Ran L."/>
            <person name="Shi X."/>
            <person name="Wang X."/>
            <person name="Wu Q."/>
            <person name="Li C."/>
            <person name="Ren X."/>
            <person name="Wang J."/>
            <person name="Wang X."/>
            <person name="Li D."/>
            <person name="Liu D."/>
            <person name="Zhang X."/>
            <person name="Ji Z."/>
            <person name="Zhao W."/>
            <person name="Sun Y."/>
            <person name="Zhang Z."/>
            <person name="Bao J."/>
            <person name="Han Y."/>
            <person name="Dong L."/>
            <person name="Ji J."/>
            <person name="Chen P."/>
            <person name="Wu S."/>
            <person name="Liu J."/>
            <person name="Xiao Y."/>
            <person name="Bu D."/>
            <person name="Tan J."/>
            <person name="Yang L."/>
            <person name="Ye C."/>
            <person name="Zhang J."/>
            <person name="Xu J."/>
            <person name="Zhou Y."/>
            <person name="Yu Y."/>
            <person name="Zhang B."/>
            <person name="Zhuang S."/>
            <person name="Wei H."/>
            <person name="Liu B."/>
            <person name="Lei M."/>
            <person name="Yu H."/>
            <person name="Li Y."/>
            <person name="Xu H."/>
            <person name="Wei S."/>
            <person name="He X."/>
            <person name="Fang L."/>
            <person name="Zhang Z."/>
            <person name="Zhang Y."/>
            <person name="Huang X."/>
            <person name="Su Z."/>
            <person name="Tong W."/>
            <person name="Li J."/>
            <person name="Tong Z."/>
            <person name="Li S."/>
            <person name="Ye J."/>
            <person name="Wang L."/>
            <person name="Fang L."/>
            <person name="Lei T."/>
            <person name="Chen C."/>
            <person name="Chen H."/>
            <person name="Xu Z."/>
            <person name="Li H."/>
            <person name="Huang H."/>
            <person name="Zhang F."/>
            <person name="Xu H."/>
            <person name="Li N."/>
            <person name="Zhao C."/>
            <person name="Li S."/>
            <person name="Dong L."/>
            <person name="Huang Y."/>
            <person name="Li L."/>
            <person name="Xi Y."/>
            <person name="Qi Q."/>
            <person name="Li W."/>
            <person name="Zhang B."/>
            <person name="Hu W."/>
            <person name="Zhang Y."/>
            <person name="Tian X."/>
            <person name="Jiao Y."/>
            <person name="Liang X."/>
            <person name="Jin J."/>
            <person name="Gao L."/>
            <person name="Zheng W."/>
            <person name="Hao B."/>
            <person name="Liu S."/>
            <person name="Wang W."/>
            <person name="Yuan L."/>
            <person name="Cao M."/>
            <person name="McDermott J."/>
            <person name="Samudrala R."/>
            <person name="Wang J."/>
            <person name="Wong G.K."/>
            <person name="Yang H."/>
        </authorList>
    </citation>
    <scope>NUCLEOTIDE SEQUENCE [LARGE SCALE GENOMIC DNA]</scope>
</reference>
<dbReference type="Pfam" id="PF11900">
    <property type="entry name" value="DUF3420"/>
    <property type="match status" value="1"/>
</dbReference>
<dbReference type="Proteomes" id="UP000007752">
    <property type="component" value="Chromosome 1"/>
</dbReference>
<gene>
    <name evidence="14" type="ORF">OsJ_03589</name>
</gene>
<evidence type="ECO:0000256" key="3">
    <source>
        <dbReference type="ARBA" id="ARBA00022723"/>
    </source>
</evidence>
<evidence type="ECO:0000259" key="12">
    <source>
        <dbReference type="PROSITE" id="PS50097"/>
    </source>
</evidence>
<dbReference type="SUPFAM" id="SSF54695">
    <property type="entry name" value="POZ domain"/>
    <property type="match status" value="1"/>
</dbReference>
<organism evidence="14">
    <name type="scientific">Oryza sativa subsp. japonica</name>
    <name type="common">Rice</name>
    <dbReference type="NCBI Taxonomy" id="39947"/>
    <lineage>
        <taxon>Eukaryota</taxon>
        <taxon>Viridiplantae</taxon>
        <taxon>Streptophyta</taxon>
        <taxon>Embryophyta</taxon>
        <taxon>Tracheophyta</taxon>
        <taxon>Spermatophyta</taxon>
        <taxon>Magnoliopsida</taxon>
        <taxon>Liliopsida</taxon>
        <taxon>Poales</taxon>
        <taxon>Poaceae</taxon>
        <taxon>BOP clade</taxon>
        <taxon>Oryzoideae</taxon>
        <taxon>Oryzeae</taxon>
        <taxon>Oryzinae</taxon>
        <taxon>Oryza</taxon>
        <taxon>Oryza sativa</taxon>
    </lineage>
</organism>
<dbReference type="InterPro" id="IPR036770">
    <property type="entry name" value="Ankyrin_rpt-contain_sf"/>
</dbReference>
<evidence type="ECO:0000313" key="14">
    <source>
        <dbReference type="EMBL" id="EEE55442.1"/>
    </source>
</evidence>
<dbReference type="Gene3D" id="3.30.710.10">
    <property type="entry name" value="Potassium Channel Kv1.1, Chain A"/>
    <property type="match status" value="1"/>
</dbReference>
<dbReference type="PANTHER" id="PTHR46475">
    <property type="entry name" value="REGULATORY PROTEIN NPR3"/>
    <property type="match status" value="1"/>
</dbReference>
<accession>B9ET74</accession>
<dbReference type="PROSITE" id="PS52046">
    <property type="entry name" value="ZF_C2HC_NPR"/>
    <property type="match status" value="1"/>
</dbReference>
<dbReference type="InterPro" id="IPR000210">
    <property type="entry name" value="BTB/POZ_dom"/>
</dbReference>
<evidence type="ECO:0000256" key="8">
    <source>
        <dbReference type="ARBA" id="ARBA00023043"/>
    </source>
</evidence>
<evidence type="ECO:0000259" key="13">
    <source>
        <dbReference type="PROSITE" id="PS52046"/>
    </source>
</evidence>
<proteinExistence type="predicted"/>
<dbReference type="AlphaFoldDB" id="B9ET74"/>
<dbReference type="InterPro" id="IPR044292">
    <property type="entry name" value="NPR"/>
</dbReference>
<evidence type="ECO:0000256" key="11">
    <source>
        <dbReference type="SAM" id="MobiDB-lite"/>
    </source>
</evidence>
<dbReference type="CDD" id="cd18310">
    <property type="entry name" value="BTB_POZ_NPR_plant"/>
    <property type="match status" value="1"/>
</dbReference>
<dbReference type="InterPro" id="IPR002110">
    <property type="entry name" value="Ankyrin_rpt"/>
</dbReference>
<feature type="domain" description="BTB" evidence="12">
    <location>
        <begin position="65"/>
        <end position="159"/>
    </location>
</feature>
<dbReference type="InterPro" id="IPR057250">
    <property type="entry name" value="Znf_C2HC_NPR-type"/>
</dbReference>
<dbReference type="SUPFAM" id="SSF48403">
    <property type="entry name" value="Ankyrin repeat"/>
    <property type="match status" value="1"/>
</dbReference>
<dbReference type="InterPro" id="IPR011333">
    <property type="entry name" value="SKP1/BTB/POZ_sf"/>
</dbReference>
<feature type="region of interest" description="Disordered" evidence="11">
    <location>
        <begin position="104"/>
        <end position="125"/>
    </location>
</feature>
<comment type="caution">
    <text evidence="10">Lacks conserved residue(s) required for the propagation of feature annotation.</text>
</comment>
<dbReference type="Pfam" id="PF00023">
    <property type="entry name" value="Ank"/>
    <property type="match status" value="1"/>
</dbReference>
<feature type="compositionally biased region" description="Gly residues" evidence="11">
    <location>
        <begin position="104"/>
        <end position="120"/>
    </location>
</feature>
<keyword evidence="9" id="KW-0539">Nucleus</keyword>
<dbReference type="GO" id="GO:2000022">
    <property type="term" value="P:regulation of jasmonic acid mediated signaling pathway"/>
    <property type="evidence" value="ECO:0007669"/>
    <property type="project" value="InterPro"/>
</dbReference>
<evidence type="ECO:0000256" key="6">
    <source>
        <dbReference type="ARBA" id="ARBA00022786"/>
    </source>
</evidence>
<dbReference type="Gene3D" id="1.25.40.20">
    <property type="entry name" value="Ankyrin repeat-containing domain"/>
    <property type="match status" value="1"/>
</dbReference>
<dbReference type="PANTHER" id="PTHR46475:SF2">
    <property type="entry name" value="REGULATORY PROTEIN NPR3"/>
    <property type="match status" value="1"/>
</dbReference>
<dbReference type="GO" id="GO:0008270">
    <property type="term" value="F:zinc ion binding"/>
    <property type="evidence" value="ECO:0007669"/>
    <property type="project" value="UniProtKB-KW"/>
</dbReference>
<dbReference type="SMART" id="SM00225">
    <property type="entry name" value="BTB"/>
    <property type="match status" value="1"/>
</dbReference>
<evidence type="ECO:0000256" key="5">
    <source>
        <dbReference type="ARBA" id="ARBA00022771"/>
    </source>
</evidence>
<feature type="domain" description="C2HC NPR-type" evidence="13">
    <location>
        <begin position="162"/>
        <end position="176"/>
    </location>
</feature>
<evidence type="ECO:0000256" key="7">
    <source>
        <dbReference type="ARBA" id="ARBA00022833"/>
    </source>
</evidence>
<dbReference type="GO" id="GO:0005634">
    <property type="term" value="C:nucleus"/>
    <property type="evidence" value="ECO:0007669"/>
    <property type="project" value="UniProtKB-SubCell"/>
</dbReference>
<sequence length="357" mass="38486">MEPSSSITIASSSSYLSNGSSPCSVSLAPPGAGAVAAQAAPVCRPGRAAAAEEEEEEEGVVAWRCDADVDVADGGPPVPVHRCILAARSTFFYNLFAARGRGGDGAAGGGGGGGGGGGERTGGRPRYKMEELVPGGRVGRDAFLSLLGYLYTGKLRPAPDDVVSCADPMCPHDSCPPAIRFNVEQMYAAWAFKITELISLFQRRLLNFVDKTLVEDVLPILQVAFHSELTPVLEKCIRRIARSNLDNVSLDKELPPEVAVQIKEIRQKSQPNEGDTVISDPVHEKRVRRIHRALDSDDVELVKLLLNESEITLDDANALHYAAAYCDSKVVSELLDLRLANLNLKNSRDTRHSIWLL</sequence>
<evidence type="ECO:0000256" key="1">
    <source>
        <dbReference type="ARBA" id="ARBA00004123"/>
    </source>
</evidence>
<dbReference type="PROSITE" id="PS50097">
    <property type="entry name" value="BTB"/>
    <property type="match status" value="1"/>
</dbReference>
<keyword evidence="5 10" id="KW-0863">Zinc-finger</keyword>
<keyword evidence="8" id="KW-0040">ANK repeat</keyword>
<keyword evidence="6" id="KW-0833">Ubl conjugation pathway</keyword>
<dbReference type="GO" id="GO:2000031">
    <property type="term" value="P:regulation of salicylic acid mediated signaling pathway"/>
    <property type="evidence" value="ECO:0007669"/>
    <property type="project" value="InterPro"/>
</dbReference>
<comment type="subcellular location">
    <subcellularLocation>
        <location evidence="1">Nucleus</location>
    </subcellularLocation>
</comment>
<dbReference type="InterPro" id="IPR024228">
    <property type="entry name" value="NPR_central_dom"/>
</dbReference>
<reference evidence="14" key="2">
    <citation type="submission" date="2008-12" db="EMBL/GenBank/DDBJ databases">
        <title>Improved gene annotation of the rice (Oryza sativa) genomes.</title>
        <authorList>
            <person name="Wang J."/>
            <person name="Li R."/>
            <person name="Fan W."/>
            <person name="Huang Q."/>
            <person name="Zhang J."/>
            <person name="Zhou Y."/>
            <person name="Hu Y."/>
            <person name="Zi S."/>
            <person name="Li J."/>
            <person name="Ni P."/>
            <person name="Zheng H."/>
            <person name="Zhang Y."/>
            <person name="Zhao M."/>
            <person name="Hao Q."/>
            <person name="McDermott J."/>
            <person name="Samudrala R."/>
            <person name="Kristiansen K."/>
            <person name="Wong G.K.-S."/>
        </authorList>
    </citation>
    <scope>NUCLEOTIDE SEQUENCE</scope>
</reference>
<dbReference type="Pfam" id="PF00651">
    <property type="entry name" value="BTB"/>
    <property type="match status" value="1"/>
</dbReference>
<dbReference type="GO" id="GO:0009862">
    <property type="term" value="P:systemic acquired resistance, salicylic acid mediated signaling pathway"/>
    <property type="evidence" value="ECO:0007669"/>
    <property type="project" value="InterPro"/>
</dbReference>
<keyword evidence="4" id="KW-0677">Repeat</keyword>
<evidence type="ECO:0000256" key="9">
    <source>
        <dbReference type="ARBA" id="ARBA00023242"/>
    </source>
</evidence>
<keyword evidence="3" id="KW-0479">Metal-binding</keyword>
<comment type="pathway">
    <text evidence="2">Protein modification; protein ubiquitination.</text>
</comment>